<keyword evidence="3" id="KW-0238">DNA-binding</keyword>
<evidence type="ECO:0000256" key="1">
    <source>
        <dbReference type="ARBA" id="ARBA00004123"/>
    </source>
</evidence>
<dbReference type="InterPro" id="IPR016177">
    <property type="entry name" value="DNA-bd_dom_sf"/>
</dbReference>
<evidence type="ECO:0000313" key="8">
    <source>
        <dbReference type="Proteomes" id="UP000823388"/>
    </source>
</evidence>
<gene>
    <name evidence="7" type="ORF">PVAP13_4KG142210</name>
</gene>
<reference evidence="7" key="1">
    <citation type="submission" date="2020-05" db="EMBL/GenBank/DDBJ databases">
        <title>WGS assembly of Panicum virgatum.</title>
        <authorList>
            <person name="Lovell J.T."/>
            <person name="Jenkins J."/>
            <person name="Shu S."/>
            <person name="Juenger T.E."/>
            <person name="Schmutz J."/>
        </authorList>
    </citation>
    <scope>NUCLEOTIDE SEQUENCE</scope>
    <source>
        <strain evidence="7">AP13</strain>
    </source>
</reference>
<dbReference type="GO" id="GO:0003677">
    <property type="term" value="F:DNA binding"/>
    <property type="evidence" value="ECO:0007669"/>
    <property type="project" value="UniProtKB-KW"/>
</dbReference>
<dbReference type="AlphaFoldDB" id="A0A8T0TPY2"/>
<dbReference type="GO" id="GO:0005634">
    <property type="term" value="C:nucleus"/>
    <property type="evidence" value="ECO:0007669"/>
    <property type="project" value="UniProtKB-SubCell"/>
</dbReference>
<comment type="caution">
    <text evidence="7">The sequence shown here is derived from an EMBL/GenBank/DDBJ whole genome shotgun (WGS) entry which is preliminary data.</text>
</comment>
<comment type="subcellular location">
    <subcellularLocation>
        <location evidence="1">Nucleus</location>
    </subcellularLocation>
</comment>
<evidence type="ECO:0000256" key="2">
    <source>
        <dbReference type="ARBA" id="ARBA00023015"/>
    </source>
</evidence>
<organism evidence="7 8">
    <name type="scientific">Panicum virgatum</name>
    <name type="common">Blackwell switchgrass</name>
    <dbReference type="NCBI Taxonomy" id="38727"/>
    <lineage>
        <taxon>Eukaryota</taxon>
        <taxon>Viridiplantae</taxon>
        <taxon>Streptophyta</taxon>
        <taxon>Embryophyta</taxon>
        <taxon>Tracheophyta</taxon>
        <taxon>Spermatophyta</taxon>
        <taxon>Magnoliopsida</taxon>
        <taxon>Liliopsida</taxon>
        <taxon>Poales</taxon>
        <taxon>Poaceae</taxon>
        <taxon>PACMAD clade</taxon>
        <taxon>Panicoideae</taxon>
        <taxon>Panicodae</taxon>
        <taxon>Paniceae</taxon>
        <taxon>Panicinae</taxon>
        <taxon>Panicum</taxon>
        <taxon>Panicum sect. Hiantes</taxon>
    </lineage>
</organism>
<keyword evidence="5" id="KW-0539">Nucleus</keyword>
<evidence type="ECO:0000256" key="3">
    <source>
        <dbReference type="ARBA" id="ARBA00023125"/>
    </source>
</evidence>
<keyword evidence="4" id="KW-0804">Transcription</keyword>
<keyword evidence="8" id="KW-1185">Reference proteome</keyword>
<feature type="non-terminal residue" evidence="7">
    <location>
        <position position="1"/>
    </location>
</feature>
<evidence type="ECO:0000256" key="6">
    <source>
        <dbReference type="SAM" id="MobiDB-lite"/>
    </source>
</evidence>
<feature type="region of interest" description="Disordered" evidence="6">
    <location>
        <begin position="74"/>
        <end position="114"/>
    </location>
</feature>
<dbReference type="SUPFAM" id="SSF54171">
    <property type="entry name" value="DNA-binding domain"/>
    <property type="match status" value="1"/>
</dbReference>
<evidence type="ECO:0000256" key="5">
    <source>
        <dbReference type="ARBA" id="ARBA00023242"/>
    </source>
</evidence>
<feature type="non-terminal residue" evidence="7">
    <location>
        <position position="114"/>
    </location>
</feature>
<name>A0A8T0TPY2_PANVG</name>
<accession>A0A8T0TPY2</accession>
<dbReference type="Proteomes" id="UP000823388">
    <property type="component" value="Chromosome 4K"/>
</dbReference>
<protein>
    <recommendedName>
        <fullName evidence="9">MBD domain-containing protein</fullName>
    </recommendedName>
</protein>
<feature type="compositionally biased region" description="Low complexity" evidence="6">
    <location>
        <begin position="86"/>
        <end position="95"/>
    </location>
</feature>
<evidence type="ECO:0000256" key="4">
    <source>
        <dbReference type="ARBA" id="ARBA00023163"/>
    </source>
</evidence>
<dbReference type="Gene3D" id="3.30.890.10">
    <property type="entry name" value="Methyl-cpg-binding Protein 2, Chain A"/>
    <property type="match status" value="1"/>
</dbReference>
<evidence type="ECO:0008006" key="9">
    <source>
        <dbReference type="Google" id="ProtNLM"/>
    </source>
</evidence>
<dbReference type="EMBL" id="CM029043">
    <property type="protein sequence ID" value="KAG2611095.1"/>
    <property type="molecule type" value="Genomic_DNA"/>
</dbReference>
<evidence type="ECO:0000313" key="7">
    <source>
        <dbReference type="EMBL" id="KAG2611095.1"/>
    </source>
</evidence>
<sequence>VSLPRVQKLREQEPLPQWLKDYKSDVADLDGWQLEQVSRADSKGRKDKYYTYRDYEHTFRSTVEVKNFLDTGEVPGKGLLQKKSSDPGGQSSGSRRSMKRRMVLPTNDAIRNVQ</sequence>
<keyword evidence="2" id="KW-0805">Transcription regulation</keyword>
<proteinExistence type="predicted"/>